<keyword evidence="7 16" id="KW-0808">Transferase</keyword>
<sequence length="468" mass="50564">MIPKTKIICTIGPASSSPQVLRELIDSGMSVARLNFSHGTHEEHRRMIETVRGLSDTLKKPVAILQDLCGPKIRVGDIPEPGIRIEPGQTLYLTSRNVAGTQERVSVSYPDLHREVRAGDVILLADGMMELTVKETLADEIRCEVITGGVLTSHKGVNLPTGSVKVKALTDKDREDLAFGLENDVDYVALSFVRQARDIRELKEIIAAAGKDTPVIAKIEKHEAIANMDEIMAACDGIMVARGDLGVEIPLENVPGIQKRLVSAANAKGKPVIIATQMLRSMVKAPRPTRAEATDVANAVLDGADAIMLSEESASGDFPVEAVRFMARIVVSAESNFPHRRFLGMMPHKDVSESVAHASCVLANHLDAAAIVATTRSGFTAMQISRFRPGCRLIALSPEPGTIRRLALFWGCIPSYVEETRNTDERIEKAAISAIGTGNVQPGDLVVITTGHPVWAAGTTNMIRVKQL</sequence>
<keyword evidence="8" id="KW-0479">Metal-binding</keyword>
<dbReference type="Gene3D" id="2.40.33.10">
    <property type="entry name" value="PK beta-barrel domain-like"/>
    <property type="match status" value="1"/>
</dbReference>
<comment type="pathway">
    <text evidence="3 16">Carbohydrate degradation; glycolysis; pyruvate from D-glyceraldehyde 3-phosphate: step 5/5.</text>
</comment>
<proteinExistence type="inferred from homology"/>
<dbReference type="InterPro" id="IPR015806">
    <property type="entry name" value="Pyrv_Knase_insert_dom_sf"/>
</dbReference>
<dbReference type="Proteomes" id="UP000014977">
    <property type="component" value="Unassembled WGS sequence"/>
</dbReference>
<dbReference type="Gene3D" id="3.40.1380.20">
    <property type="entry name" value="Pyruvate kinase, C-terminal domain"/>
    <property type="match status" value="1"/>
</dbReference>
<keyword evidence="13 16" id="KW-0324">Glycolysis</keyword>
<evidence type="ECO:0000256" key="15">
    <source>
        <dbReference type="NCBIfam" id="TIGR01064"/>
    </source>
</evidence>
<dbReference type="SUPFAM" id="SSF52935">
    <property type="entry name" value="PK C-terminal domain-like"/>
    <property type="match status" value="1"/>
</dbReference>
<evidence type="ECO:0000256" key="1">
    <source>
        <dbReference type="ARBA" id="ARBA00001946"/>
    </source>
</evidence>
<dbReference type="InterPro" id="IPR036918">
    <property type="entry name" value="Pyrv_Knase_C_sf"/>
</dbReference>
<reference evidence="19 20" key="1">
    <citation type="journal article" date="2013" name="Genome Announc.">
        <title>Draft genome sequences for three mercury-methylating, sulfate-reducing bacteria.</title>
        <authorList>
            <person name="Brown S.D."/>
            <person name="Hurt R.A.Jr."/>
            <person name="Gilmour C.C."/>
            <person name="Elias D.A."/>
        </authorList>
    </citation>
    <scope>NUCLEOTIDE SEQUENCE [LARGE SCALE GENOMIC DNA]</scope>
    <source>
        <strain evidence="19 20">DSM 2059</strain>
    </source>
</reference>
<evidence type="ECO:0000256" key="11">
    <source>
        <dbReference type="ARBA" id="ARBA00022840"/>
    </source>
</evidence>
<keyword evidence="20" id="KW-1185">Reference proteome</keyword>
<feature type="domain" description="Pyruvate kinase C-terminal" evidence="18">
    <location>
        <begin position="353"/>
        <end position="465"/>
    </location>
</feature>
<dbReference type="InterPro" id="IPR040442">
    <property type="entry name" value="Pyrv_kinase-like_dom_sf"/>
</dbReference>
<dbReference type="PRINTS" id="PR01050">
    <property type="entry name" value="PYRUVTKNASE"/>
</dbReference>
<comment type="similarity">
    <text evidence="4 16">Belongs to the pyruvate kinase family.</text>
</comment>
<evidence type="ECO:0000256" key="8">
    <source>
        <dbReference type="ARBA" id="ARBA00022723"/>
    </source>
</evidence>
<dbReference type="GO" id="GO:0005524">
    <property type="term" value="F:ATP binding"/>
    <property type="evidence" value="ECO:0007669"/>
    <property type="project" value="UniProtKB-KW"/>
</dbReference>
<keyword evidence="9" id="KW-0547">Nucleotide-binding</keyword>
<dbReference type="InterPro" id="IPR015793">
    <property type="entry name" value="Pyrv_Knase_brl"/>
</dbReference>
<dbReference type="EMBL" id="ATHJ01000061">
    <property type="protein sequence ID" value="EPR42952.1"/>
    <property type="molecule type" value="Genomic_DNA"/>
</dbReference>
<evidence type="ECO:0000256" key="6">
    <source>
        <dbReference type="ARBA" id="ARBA00018587"/>
    </source>
</evidence>
<evidence type="ECO:0000256" key="2">
    <source>
        <dbReference type="ARBA" id="ARBA00001958"/>
    </source>
</evidence>
<dbReference type="GO" id="GO:0030955">
    <property type="term" value="F:potassium ion binding"/>
    <property type="evidence" value="ECO:0007669"/>
    <property type="project" value="UniProtKB-UniRule"/>
</dbReference>
<comment type="caution">
    <text evidence="19">The sequence shown here is derived from an EMBL/GenBank/DDBJ whole genome shotgun (WGS) entry which is preliminary data.</text>
</comment>
<dbReference type="Gene3D" id="3.20.20.60">
    <property type="entry name" value="Phosphoenolpyruvate-binding domains"/>
    <property type="match status" value="1"/>
</dbReference>
<evidence type="ECO:0000256" key="7">
    <source>
        <dbReference type="ARBA" id="ARBA00022679"/>
    </source>
</evidence>
<dbReference type="SUPFAM" id="SSF51621">
    <property type="entry name" value="Phosphoenolpyruvate/pyruvate domain"/>
    <property type="match status" value="1"/>
</dbReference>
<name>S7U0U1_DESML</name>
<keyword evidence="12 16" id="KW-0460">Magnesium</keyword>
<comment type="cofactor">
    <cofactor evidence="1">
        <name>Mg(2+)</name>
        <dbReference type="ChEBI" id="CHEBI:18420"/>
    </cofactor>
</comment>
<dbReference type="SUPFAM" id="SSF50800">
    <property type="entry name" value="PK beta-barrel domain-like"/>
    <property type="match status" value="1"/>
</dbReference>
<dbReference type="GO" id="GO:0004743">
    <property type="term" value="F:pyruvate kinase activity"/>
    <property type="evidence" value="ECO:0007669"/>
    <property type="project" value="UniProtKB-UniRule"/>
</dbReference>
<dbReference type="NCBIfam" id="NF004491">
    <property type="entry name" value="PRK05826.1"/>
    <property type="match status" value="1"/>
</dbReference>
<evidence type="ECO:0000259" key="17">
    <source>
        <dbReference type="Pfam" id="PF00224"/>
    </source>
</evidence>
<dbReference type="Pfam" id="PF02887">
    <property type="entry name" value="PK_C"/>
    <property type="match status" value="1"/>
</dbReference>
<dbReference type="FunFam" id="2.40.33.10:FF:000001">
    <property type="entry name" value="Pyruvate kinase"/>
    <property type="match status" value="1"/>
</dbReference>
<comment type="catalytic activity">
    <reaction evidence="16">
        <text>pyruvate + ATP = phosphoenolpyruvate + ADP + H(+)</text>
        <dbReference type="Rhea" id="RHEA:18157"/>
        <dbReference type="ChEBI" id="CHEBI:15361"/>
        <dbReference type="ChEBI" id="CHEBI:15378"/>
        <dbReference type="ChEBI" id="CHEBI:30616"/>
        <dbReference type="ChEBI" id="CHEBI:58702"/>
        <dbReference type="ChEBI" id="CHEBI:456216"/>
        <dbReference type="EC" id="2.7.1.40"/>
    </reaction>
</comment>
<dbReference type="NCBIfam" id="TIGR01064">
    <property type="entry name" value="pyruv_kin"/>
    <property type="match status" value="1"/>
</dbReference>
<evidence type="ECO:0000256" key="5">
    <source>
        <dbReference type="ARBA" id="ARBA00012142"/>
    </source>
</evidence>
<dbReference type="RefSeq" id="WP_020875050.1">
    <property type="nucleotide sequence ID" value="NZ_ATHJ01000061.1"/>
</dbReference>
<accession>S7U0U1</accession>
<dbReference type="AlphaFoldDB" id="S7U0U1"/>
<keyword evidence="14 19" id="KW-0670">Pyruvate</keyword>
<dbReference type="EC" id="2.7.1.40" evidence="5 15"/>
<keyword evidence="10 16" id="KW-0418">Kinase</keyword>
<comment type="cofactor">
    <cofactor evidence="2">
        <name>K(+)</name>
        <dbReference type="ChEBI" id="CHEBI:29103"/>
    </cofactor>
</comment>
<evidence type="ECO:0000256" key="9">
    <source>
        <dbReference type="ARBA" id="ARBA00022741"/>
    </source>
</evidence>
<dbReference type="InterPro" id="IPR001697">
    <property type="entry name" value="Pyr_Knase"/>
</dbReference>
<dbReference type="eggNOG" id="COG0469">
    <property type="taxonomic scope" value="Bacteria"/>
</dbReference>
<dbReference type="InterPro" id="IPR015813">
    <property type="entry name" value="Pyrv/PenolPyrv_kinase-like_dom"/>
</dbReference>
<dbReference type="NCBIfam" id="NF004978">
    <property type="entry name" value="PRK06354.1"/>
    <property type="match status" value="1"/>
</dbReference>
<evidence type="ECO:0000256" key="4">
    <source>
        <dbReference type="ARBA" id="ARBA00008663"/>
    </source>
</evidence>
<dbReference type="InterPro" id="IPR011037">
    <property type="entry name" value="Pyrv_Knase-like_insert_dom_sf"/>
</dbReference>
<feature type="domain" description="Pyruvate kinase barrel" evidence="17">
    <location>
        <begin position="3"/>
        <end position="323"/>
    </location>
</feature>
<organism evidence="19 20">
    <name type="scientific">Desulfococcus multivorans DSM 2059</name>
    <dbReference type="NCBI Taxonomy" id="1121405"/>
    <lineage>
        <taxon>Bacteria</taxon>
        <taxon>Pseudomonadati</taxon>
        <taxon>Thermodesulfobacteriota</taxon>
        <taxon>Desulfobacteria</taxon>
        <taxon>Desulfobacterales</taxon>
        <taxon>Desulfococcaceae</taxon>
        <taxon>Desulfococcus</taxon>
    </lineage>
</organism>
<protein>
    <recommendedName>
        <fullName evidence="6 15">Pyruvate kinase</fullName>
        <ecNumber evidence="5 15">2.7.1.40</ecNumber>
    </recommendedName>
</protein>
<dbReference type="GO" id="GO:0000287">
    <property type="term" value="F:magnesium ion binding"/>
    <property type="evidence" value="ECO:0007669"/>
    <property type="project" value="UniProtKB-UniRule"/>
</dbReference>
<evidence type="ECO:0000256" key="14">
    <source>
        <dbReference type="ARBA" id="ARBA00023317"/>
    </source>
</evidence>
<dbReference type="PATRIC" id="fig|1121405.3.peg.830"/>
<evidence type="ECO:0000259" key="18">
    <source>
        <dbReference type="Pfam" id="PF02887"/>
    </source>
</evidence>
<dbReference type="PANTHER" id="PTHR11817">
    <property type="entry name" value="PYRUVATE KINASE"/>
    <property type="match status" value="1"/>
</dbReference>
<evidence type="ECO:0000256" key="3">
    <source>
        <dbReference type="ARBA" id="ARBA00004997"/>
    </source>
</evidence>
<dbReference type="Pfam" id="PF00224">
    <property type="entry name" value="PK"/>
    <property type="match status" value="1"/>
</dbReference>
<keyword evidence="11" id="KW-0067">ATP-binding</keyword>
<evidence type="ECO:0000256" key="13">
    <source>
        <dbReference type="ARBA" id="ARBA00023152"/>
    </source>
</evidence>
<dbReference type="UniPathway" id="UPA00109">
    <property type="reaction ID" value="UER00188"/>
</dbReference>
<dbReference type="GO" id="GO:0016301">
    <property type="term" value="F:kinase activity"/>
    <property type="evidence" value="ECO:0007669"/>
    <property type="project" value="UniProtKB-KW"/>
</dbReference>
<evidence type="ECO:0000256" key="12">
    <source>
        <dbReference type="ARBA" id="ARBA00022842"/>
    </source>
</evidence>
<evidence type="ECO:0000313" key="19">
    <source>
        <dbReference type="EMBL" id="EPR42952.1"/>
    </source>
</evidence>
<evidence type="ECO:0000313" key="20">
    <source>
        <dbReference type="Proteomes" id="UP000014977"/>
    </source>
</evidence>
<evidence type="ECO:0000256" key="10">
    <source>
        <dbReference type="ARBA" id="ARBA00022777"/>
    </source>
</evidence>
<dbReference type="FunFam" id="3.20.20.60:FF:000025">
    <property type="entry name" value="Pyruvate kinase"/>
    <property type="match status" value="1"/>
</dbReference>
<dbReference type="STRING" id="897.B2D07_10260"/>
<gene>
    <name evidence="19" type="ORF">dsmv_0033</name>
</gene>
<evidence type="ECO:0000256" key="16">
    <source>
        <dbReference type="RuleBase" id="RU000504"/>
    </source>
</evidence>
<dbReference type="InterPro" id="IPR015795">
    <property type="entry name" value="Pyrv_Knase_C"/>
</dbReference>